<reference evidence="1 2" key="1">
    <citation type="submission" date="2019-03" db="EMBL/GenBank/DDBJ databases">
        <title>Genomic Encyclopedia of Archaeal and Bacterial Type Strains, Phase II (KMG-II): from individual species to whole genera.</title>
        <authorList>
            <person name="Goeker M."/>
        </authorList>
    </citation>
    <scope>NUCLEOTIDE SEQUENCE [LARGE SCALE GENOMIC DNA]</scope>
    <source>
        <strain evidence="1 2">DSM 28353</strain>
    </source>
</reference>
<comment type="caution">
    <text evidence="1">The sequence shown here is derived from an EMBL/GenBank/DDBJ whole genome shotgun (WGS) entry which is preliminary data.</text>
</comment>
<gene>
    <name evidence="1" type="ORF">CLV99_3691</name>
</gene>
<dbReference type="EMBL" id="SNYV01000016">
    <property type="protein sequence ID" value="TDQ75995.1"/>
    <property type="molecule type" value="Genomic_DNA"/>
</dbReference>
<accession>A0A4R6W9V8</accession>
<evidence type="ECO:0000313" key="2">
    <source>
        <dbReference type="Proteomes" id="UP000295292"/>
    </source>
</evidence>
<keyword evidence="2" id="KW-1185">Reference proteome</keyword>
<sequence length="42" mass="4934">MSNVQNSQDFRLEEKSLLSENNNVKNEVNVCFSFIRHFPSKC</sequence>
<dbReference type="Proteomes" id="UP000295292">
    <property type="component" value="Unassembled WGS sequence"/>
</dbReference>
<name>A0A4R6W9V8_9SPHI</name>
<evidence type="ECO:0000313" key="1">
    <source>
        <dbReference type="EMBL" id="TDQ75995.1"/>
    </source>
</evidence>
<dbReference type="AlphaFoldDB" id="A0A4R6W9V8"/>
<protein>
    <submittedName>
        <fullName evidence="1">Uncharacterized protein</fullName>
    </submittedName>
</protein>
<organism evidence="1 2">
    <name type="scientific">Sphingobacterium yanglingense</name>
    <dbReference type="NCBI Taxonomy" id="1437280"/>
    <lineage>
        <taxon>Bacteria</taxon>
        <taxon>Pseudomonadati</taxon>
        <taxon>Bacteroidota</taxon>
        <taxon>Sphingobacteriia</taxon>
        <taxon>Sphingobacteriales</taxon>
        <taxon>Sphingobacteriaceae</taxon>
        <taxon>Sphingobacterium</taxon>
    </lineage>
</organism>
<proteinExistence type="predicted"/>